<protein>
    <submittedName>
        <fullName evidence="1">Uncharacterized protein</fullName>
    </submittedName>
</protein>
<dbReference type="Proteomes" id="UP000619244">
    <property type="component" value="Unassembled WGS sequence"/>
</dbReference>
<gene>
    <name evidence="1" type="ORF">GCM10010358_77470</name>
</gene>
<accession>A0A918P1S8</accession>
<dbReference type="AlphaFoldDB" id="A0A918P1S8"/>
<comment type="caution">
    <text evidence="1">The sequence shown here is derived from an EMBL/GenBank/DDBJ whole genome shotgun (WGS) entry which is preliminary data.</text>
</comment>
<keyword evidence="2" id="KW-1185">Reference proteome</keyword>
<evidence type="ECO:0000313" key="1">
    <source>
        <dbReference type="EMBL" id="GGY13745.1"/>
    </source>
</evidence>
<dbReference type="RefSeq" id="WP_268256270.1">
    <property type="nucleotide sequence ID" value="NZ_BMVU01000091.1"/>
</dbReference>
<reference evidence="1" key="1">
    <citation type="journal article" date="2014" name="Int. J. Syst. Evol. Microbiol.">
        <title>Complete genome sequence of Corynebacterium casei LMG S-19264T (=DSM 44701T), isolated from a smear-ripened cheese.</title>
        <authorList>
            <consortium name="US DOE Joint Genome Institute (JGI-PGF)"/>
            <person name="Walter F."/>
            <person name="Albersmeier A."/>
            <person name="Kalinowski J."/>
            <person name="Ruckert C."/>
        </authorList>
    </citation>
    <scope>NUCLEOTIDE SEQUENCE</scope>
    <source>
        <strain evidence="1">JCM 4790</strain>
    </source>
</reference>
<sequence>MRVRLLNQSCQPVTVTSTVGLVLVWKESDPKDGLLGDLAYQAA</sequence>
<organism evidence="1 2">
    <name type="scientific">Streptomyces minutiscleroticus</name>
    <dbReference type="NCBI Taxonomy" id="68238"/>
    <lineage>
        <taxon>Bacteria</taxon>
        <taxon>Bacillati</taxon>
        <taxon>Actinomycetota</taxon>
        <taxon>Actinomycetes</taxon>
        <taxon>Kitasatosporales</taxon>
        <taxon>Streptomycetaceae</taxon>
        <taxon>Streptomyces</taxon>
    </lineage>
</organism>
<dbReference type="EMBL" id="BMVU01000091">
    <property type="protein sequence ID" value="GGY13745.1"/>
    <property type="molecule type" value="Genomic_DNA"/>
</dbReference>
<reference evidence="1" key="2">
    <citation type="submission" date="2020-09" db="EMBL/GenBank/DDBJ databases">
        <authorList>
            <person name="Sun Q."/>
            <person name="Ohkuma M."/>
        </authorList>
    </citation>
    <scope>NUCLEOTIDE SEQUENCE</scope>
    <source>
        <strain evidence="1">JCM 4790</strain>
    </source>
</reference>
<name>A0A918P1S8_9ACTN</name>
<evidence type="ECO:0000313" key="2">
    <source>
        <dbReference type="Proteomes" id="UP000619244"/>
    </source>
</evidence>
<proteinExistence type="predicted"/>